<dbReference type="STRING" id="1798375.A2773_06590"/>
<evidence type="ECO:0000256" key="3">
    <source>
        <dbReference type="ARBA" id="ARBA00022692"/>
    </source>
</evidence>
<feature type="domain" description="EamA" evidence="7">
    <location>
        <begin position="149"/>
        <end position="281"/>
    </location>
</feature>
<comment type="subcellular location">
    <subcellularLocation>
        <location evidence="1">Membrane</location>
        <topology evidence="1">Multi-pass membrane protein</topology>
    </subcellularLocation>
</comment>
<gene>
    <name evidence="8" type="ORF">A2773_06590</name>
</gene>
<evidence type="ECO:0000256" key="6">
    <source>
        <dbReference type="SAM" id="Phobius"/>
    </source>
</evidence>
<evidence type="ECO:0000256" key="4">
    <source>
        <dbReference type="ARBA" id="ARBA00022989"/>
    </source>
</evidence>
<dbReference type="PANTHER" id="PTHR32322">
    <property type="entry name" value="INNER MEMBRANE TRANSPORTER"/>
    <property type="match status" value="1"/>
</dbReference>
<dbReference type="Gene3D" id="1.10.3730.20">
    <property type="match status" value="1"/>
</dbReference>
<dbReference type="EMBL" id="MFJE01000022">
    <property type="protein sequence ID" value="OGG14257.1"/>
    <property type="molecule type" value="Genomic_DNA"/>
</dbReference>
<dbReference type="InterPro" id="IPR050638">
    <property type="entry name" value="AA-Vitamin_Transporters"/>
</dbReference>
<feature type="transmembrane region" description="Helical" evidence="6">
    <location>
        <begin position="239"/>
        <end position="259"/>
    </location>
</feature>
<dbReference type="AlphaFoldDB" id="A0A1F5ZQ73"/>
<feature type="transmembrane region" description="Helical" evidence="6">
    <location>
        <begin position="98"/>
        <end position="130"/>
    </location>
</feature>
<evidence type="ECO:0000256" key="5">
    <source>
        <dbReference type="ARBA" id="ARBA00023136"/>
    </source>
</evidence>
<keyword evidence="5 6" id="KW-0472">Membrane</keyword>
<evidence type="ECO:0000256" key="2">
    <source>
        <dbReference type="ARBA" id="ARBA00007362"/>
    </source>
</evidence>
<evidence type="ECO:0000313" key="9">
    <source>
        <dbReference type="Proteomes" id="UP000177383"/>
    </source>
</evidence>
<protein>
    <recommendedName>
        <fullName evidence="7">EamA domain-containing protein</fullName>
    </recommendedName>
</protein>
<evidence type="ECO:0000259" key="7">
    <source>
        <dbReference type="Pfam" id="PF00892"/>
    </source>
</evidence>
<keyword evidence="4 6" id="KW-1133">Transmembrane helix</keyword>
<feature type="transmembrane region" description="Helical" evidence="6">
    <location>
        <begin position="176"/>
        <end position="194"/>
    </location>
</feature>
<accession>A0A1F5ZQ73</accession>
<comment type="caution">
    <text evidence="8">The sequence shown here is derived from an EMBL/GenBank/DDBJ whole genome shotgun (WGS) entry which is preliminary data.</text>
</comment>
<feature type="transmembrane region" description="Helical" evidence="6">
    <location>
        <begin position="215"/>
        <end position="233"/>
    </location>
</feature>
<feature type="transmembrane region" description="Helical" evidence="6">
    <location>
        <begin position="151"/>
        <end position="170"/>
    </location>
</feature>
<evidence type="ECO:0000313" key="8">
    <source>
        <dbReference type="EMBL" id="OGG14257.1"/>
    </source>
</evidence>
<dbReference type="InterPro" id="IPR037185">
    <property type="entry name" value="EmrE-like"/>
</dbReference>
<feature type="transmembrane region" description="Helical" evidence="6">
    <location>
        <begin position="30"/>
        <end position="51"/>
    </location>
</feature>
<reference evidence="8 9" key="1">
    <citation type="journal article" date="2016" name="Nat. Commun.">
        <title>Thousands of microbial genomes shed light on interconnected biogeochemical processes in an aquifer system.</title>
        <authorList>
            <person name="Anantharaman K."/>
            <person name="Brown C.T."/>
            <person name="Hug L.A."/>
            <person name="Sharon I."/>
            <person name="Castelle C.J."/>
            <person name="Probst A.J."/>
            <person name="Thomas B.C."/>
            <person name="Singh A."/>
            <person name="Wilkins M.J."/>
            <person name="Karaoz U."/>
            <person name="Brodie E.L."/>
            <person name="Williams K.H."/>
            <person name="Hubbard S.S."/>
            <person name="Banfield J.F."/>
        </authorList>
    </citation>
    <scope>NUCLEOTIDE SEQUENCE [LARGE SCALE GENOMIC DNA]</scope>
</reference>
<name>A0A1F5ZQ73_9BACT</name>
<feature type="transmembrane region" description="Helical" evidence="6">
    <location>
        <begin position="266"/>
        <end position="283"/>
    </location>
</feature>
<dbReference type="Proteomes" id="UP000177383">
    <property type="component" value="Unassembled WGS sequence"/>
</dbReference>
<dbReference type="InterPro" id="IPR000620">
    <property type="entry name" value="EamA_dom"/>
</dbReference>
<evidence type="ECO:0000256" key="1">
    <source>
        <dbReference type="ARBA" id="ARBA00004141"/>
    </source>
</evidence>
<dbReference type="GO" id="GO:0016020">
    <property type="term" value="C:membrane"/>
    <property type="evidence" value="ECO:0007669"/>
    <property type="project" value="UniProtKB-SubCell"/>
</dbReference>
<feature type="transmembrane region" description="Helical" evidence="6">
    <location>
        <begin position="58"/>
        <end position="78"/>
    </location>
</feature>
<dbReference type="SUPFAM" id="SSF103481">
    <property type="entry name" value="Multidrug resistance efflux transporter EmrE"/>
    <property type="match status" value="2"/>
</dbReference>
<sequence length="284" mass="31126">MAIVFALGAFFLWGLADVFAALSSRKVGNIATFVVIQLVGLILFALLFPFFAGTFESFYFFIAFILAVVDSLGLIFFYKAFEEGNVSLNGTIAGSFGLVTVIIALVFFGETLSILAEAGILLVFVGLVMATLKFKELLQNNLAKSFSDRGVIFALLTMLCWGVYFGFLRIPVEKIGWYWTMLPLSFMLPFIIVFPSIRKNIKQIVRKPADYSYSVLHSLTAFGGTIAFNLGIGVGNTSLVAPIASASPILFVVLSRFIFKDRLTHQQWAGIVMTLVGIVMLGLS</sequence>
<dbReference type="Pfam" id="PF00892">
    <property type="entry name" value="EamA"/>
    <property type="match status" value="2"/>
</dbReference>
<keyword evidence="3 6" id="KW-0812">Transmembrane</keyword>
<dbReference type="PANTHER" id="PTHR32322:SF2">
    <property type="entry name" value="EAMA DOMAIN-CONTAINING PROTEIN"/>
    <property type="match status" value="1"/>
</dbReference>
<feature type="domain" description="EamA" evidence="7">
    <location>
        <begin position="2"/>
        <end position="131"/>
    </location>
</feature>
<proteinExistence type="inferred from homology"/>
<comment type="similarity">
    <text evidence="2">Belongs to the EamA transporter family.</text>
</comment>
<organism evidence="8 9">
    <name type="scientific">Candidatus Gottesmanbacteria bacterium RIFCSPHIGHO2_01_FULL_39_10</name>
    <dbReference type="NCBI Taxonomy" id="1798375"/>
    <lineage>
        <taxon>Bacteria</taxon>
        <taxon>Candidatus Gottesmaniibacteriota</taxon>
    </lineage>
</organism>